<sequence length="409" mass="44990">MDKNNERNFRRHRKSCRLHWTVCCLSLLLFSACTTDTNLPDAEQADRLPLSLQMELPKQLTVVVTRAGEGKATTGNPTRNGIEIKKVRVMQFDQTAPDEDTYNIRKTYSKETTGTTTDWFTQTDGGLITINTSTTTFWNRTSKFYIIANAKELHSTSSGDGTDISETAKEAVLPTAYFTFPESDVTGTEEPGILAYGPVAYTEKTGTGSGDAKPVAIFARLKRAYAKVTVNYTAGTGVSITALRVENIPTRIYPFPATGNSPTDAFMNVDLTVNAGQTTYSFFMPENLRGNGTSTTAKEKNQPDNGPTQSGSARNLDYCTCIVLTGTYNYYPNNTPENAANPISVEYRFYPGADMIRNYDIERGKHYTLTLDLKGANSADARVTITDGNVFTIADPDDVTHKDDIVFGE</sequence>
<feature type="signal peptide" evidence="2">
    <location>
        <begin position="1"/>
        <end position="35"/>
    </location>
</feature>
<accession>A0A414LIR0</accession>
<dbReference type="Proteomes" id="UP000285650">
    <property type="component" value="Unassembled WGS sequence"/>
</dbReference>
<feature type="chain" id="PRO_5019570506" evidence="2">
    <location>
        <begin position="36"/>
        <end position="409"/>
    </location>
</feature>
<dbReference type="Pfam" id="PF16249">
    <property type="entry name" value="DUF4906"/>
    <property type="match status" value="1"/>
</dbReference>
<evidence type="ECO:0000256" key="1">
    <source>
        <dbReference type="SAM" id="MobiDB-lite"/>
    </source>
</evidence>
<gene>
    <name evidence="4" type="ORF">DW712_04610</name>
</gene>
<dbReference type="InterPro" id="IPR032594">
    <property type="entry name" value="DUF4906"/>
</dbReference>
<dbReference type="AlphaFoldDB" id="A0A414LIR0"/>
<evidence type="ECO:0000313" key="5">
    <source>
        <dbReference type="Proteomes" id="UP000285650"/>
    </source>
</evidence>
<dbReference type="EMBL" id="QSKV01000002">
    <property type="protein sequence ID" value="RHE94558.1"/>
    <property type="molecule type" value="Genomic_DNA"/>
</dbReference>
<evidence type="ECO:0000259" key="3">
    <source>
        <dbReference type="Pfam" id="PF16249"/>
    </source>
</evidence>
<name>A0A414LIR0_9BACE</name>
<feature type="region of interest" description="Disordered" evidence="1">
    <location>
        <begin position="291"/>
        <end position="311"/>
    </location>
</feature>
<comment type="caution">
    <text evidence="4">The sequence shown here is derived from an EMBL/GenBank/DDBJ whole genome shotgun (WGS) entry which is preliminary data.</text>
</comment>
<proteinExistence type="predicted"/>
<evidence type="ECO:0000256" key="2">
    <source>
        <dbReference type="SAM" id="SignalP"/>
    </source>
</evidence>
<organism evidence="4 5">
    <name type="scientific">Bacteroides intestinalis</name>
    <dbReference type="NCBI Taxonomy" id="329854"/>
    <lineage>
        <taxon>Bacteria</taxon>
        <taxon>Pseudomonadati</taxon>
        <taxon>Bacteroidota</taxon>
        <taxon>Bacteroidia</taxon>
        <taxon>Bacteroidales</taxon>
        <taxon>Bacteroidaceae</taxon>
        <taxon>Bacteroides</taxon>
    </lineage>
</organism>
<reference evidence="4 5" key="1">
    <citation type="submission" date="2018-08" db="EMBL/GenBank/DDBJ databases">
        <title>A genome reference for cultivated species of the human gut microbiota.</title>
        <authorList>
            <person name="Zou Y."/>
            <person name="Xue W."/>
            <person name="Luo G."/>
        </authorList>
    </citation>
    <scope>NUCLEOTIDE SEQUENCE [LARGE SCALE GENOMIC DNA]</scope>
    <source>
        <strain evidence="4 5">AM27-17</strain>
    </source>
</reference>
<feature type="domain" description="DUF4906" evidence="3">
    <location>
        <begin position="280"/>
        <end position="370"/>
    </location>
</feature>
<evidence type="ECO:0000313" key="4">
    <source>
        <dbReference type="EMBL" id="RHE94558.1"/>
    </source>
</evidence>
<dbReference type="PROSITE" id="PS51257">
    <property type="entry name" value="PROKAR_LIPOPROTEIN"/>
    <property type="match status" value="1"/>
</dbReference>
<dbReference type="RefSeq" id="WP_118221020.1">
    <property type="nucleotide sequence ID" value="NZ_JADNIJ010000015.1"/>
</dbReference>
<keyword evidence="2" id="KW-0732">Signal</keyword>
<protein>
    <submittedName>
        <fullName evidence="4">DUF4906 domain-containing protein</fullName>
    </submittedName>
</protein>